<keyword evidence="5" id="KW-0804">Transcription</keyword>
<keyword evidence="11" id="KW-1185">Reference proteome</keyword>
<evidence type="ECO:0000313" key="10">
    <source>
        <dbReference type="EMBL" id="RCV59084.1"/>
    </source>
</evidence>
<evidence type="ECO:0000259" key="8">
    <source>
        <dbReference type="Pfam" id="PF08281"/>
    </source>
</evidence>
<dbReference type="InterPro" id="IPR032710">
    <property type="entry name" value="NTF2-like_dom_sf"/>
</dbReference>
<protein>
    <submittedName>
        <fullName evidence="10">RNA polymerase subunit sigma-70</fullName>
    </submittedName>
</protein>
<feature type="region of interest" description="Disordered" evidence="6">
    <location>
        <begin position="246"/>
        <end position="266"/>
    </location>
</feature>
<evidence type="ECO:0000256" key="5">
    <source>
        <dbReference type="ARBA" id="ARBA00023163"/>
    </source>
</evidence>
<dbReference type="EMBL" id="QEIN01000071">
    <property type="protein sequence ID" value="RCV59084.1"/>
    <property type="molecule type" value="Genomic_DNA"/>
</dbReference>
<dbReference type="SUPFAM" id="SSF88946">
    <property type="entry name" value="Sigma2 domain of RNA polymerase sigma factors"/>
    <property type="match status" value="1"/>
</dbReference>
<dbReference type="InterPro" id="IPR013249">
    <property type="entry name" value="RNA_pol_sigma70_r4_t2"/>
</dbReference>
<dbReference type="InterPro" id="IPR036388">
    <property type="entry name" value="WH-like_DNA-bd_sf"/>
</dbReference>
<dbReference type="PANTHER" id="PTHR43133:SF65">
    <property type="entry name" value="ECF RNA POLYMERASE SIGMA FACTOR SIGG"/>
    <property type="match status" value="1"/>
</dbReference>
<comment type="similarity">
    <text evidence="1">Belongs to the sigma-70 factor family. ECF subfamily.</text>
</comment>
<evidence type="ECO:0000256" key="6">
    <source>
        <dbReference type="SAM" id="MobiDB-lite"/>
    </source>
</evidence>
<feature type="domain" description="RNA polymerase sigma-70 region 2" evidence="7">
    <location>
        <begin position="79"/>
        <end position="147"/>
    </location>
</feature>
<evidence type="ECO:0000259" key="9">
    <source>
        <dbReference type="Pfam" id="PF12680"/>
    </source>
</evidence>
<evidence type="ECO:0000259" key="7">
    <source>
        <dbReference type="Pfam" id="PF04542"/>
    </source>
</evidence>
<keyword evidence="3" id="KW-0805">Transcription regulation</keyword>
<evidence type="ECO:0000256" key="1">
    <source>
        <dbReference type="ARBA" id="ARBA00010641"/>
    </source>
</evidence>
<accession>A0A368T6H1</accession>
<dbReference type="InterPro" id="IPR013325">
    <property type="entry name" value="RNA_pol_sigma_r2"/>
</dbReference>
<dbReference type="Pfam" id="PF04542">
    <property type="entry name" value="Sigma70_r2"/>
    <property type="match status" value="1"/>
</dbReference>
<feature type="domain" description="RNA polymerase sigma factor 70 region 4 type 2" evidence="8">
    <location>
        <begin position="194"/>
        <end position="244"/>
    </location>
</feature>
<dbReference type="PANTHER" id="PTHR43133">
    <property type="entry name" value="RNA POLYMERASE ECF-TYPE SIGMA FACTO"/>
    <property type="match status" value="1"/>
</dbReference>
<sequence length="385" mass="42566">MSPRVRSSLTRQQIPRPSAGTGTRTVPVAYAGHRNGRAAGAHRRLAPSKRARWRVRRTSDAAALLAAARSGDEAAFGRLVEPLRGELYAHCYRMLGSVHDAEDALQEALLRAWRGLDRFEDRGSLRPWLYRIATNRCLTLIERRGRRELPVDLGPGAAPPAETAWVEPCPDDRLGLADLGPEQRYLARESTELAFVAALQHLGARQRAVLLLREVLGFSAREVADLLETSVPSVNSALQRARGTLGALPSDRRRPAAAPSAREQEVRRTAERYARAWERGDVDALVAMLTDDARYSMPPLPEWYEGRAAIRAFLLAGPLDRRWRLRPARANGQPALGAYLWDGARRRYLPAALDVLTVRGTRIAEVVSFLGADFAVFGLPAEIAD</sequence>
<dbReference type="Pfam" id="PF12680">
    <property type="entry name" value="SnoaL_2"/>
    <property type="match status" value="1"/>
</dbReference>
<dbReference type="Gene3D" id="1.10.1740.10">
    <property type="match status" value="1"/>
</dbReference>
<dbReference type="Gene3D" id="3.10.450.50">
    <property type="match status" value="1"/>
</dbReference>
<dbReference type="InterPro" id="IPR014305">
    <property type="entry name" value="RNA_pol_sigma-G_actinobac"/>
</dbReference>
<dbReference type="SUPFAM" id="SSF54427">
    <property type="entry name" value="NTF2-like"/>
    <property type="match status" value="1"/>
</dbReference>
<dbReference type="InterPro" id="IPR039425">
    <property type="entry name" value="RNA_pol_sigma-70-like"/>
</dbReference>
<dbReference type="InterPro" id="IPR037401">
    <property type="entry name" value="SnoaL-like"/>
</dbReference>
<dbReference type="OrthoDB" id="3500555at2"/>
<dbReference type="GO" id="GO:0016987">
    <property type="term" value="F:sigma factor activity"/>
    <property type="evidence" value="ECO:0007669"/>
    <property type="project" value="UniProtKB-KW"/>
</dbReference>
<evidence type="ECO:0000256" key="4">
    <source>
        <dbReference type="ARBA" id="ARBA00023082"/>
    </source>
</evidence>
<name>A0A368T6H1_9ACTN</name>
<comment type="subunit">
    <text evidence="2">Interacts transiently with the RNA polymerase catalytic core formed by RpoA, RpoB, RpoC and RpoZ (2 alpha, 1 beta, 1 beta' and 1 omega subunit) to form the RNA polymerase holoenzyme that can initiate transcription.</text>
</comment>
<dbReference type="Gene3D" id="1.10.10.10">
    <property type="entry name" value="Winged helix-like DNA-binding domain superfamily/Winged helix DNA-binding domain"/>
    <property type="match status" value="1"/>
</dbReference>
<gene>
    <name evidence="10" type="ORF">DEF24_11045</name>
</gene>
<dbReference type="InterPro" id="IPR013324">
    <property type="entry name" value="RNA_pol_sigma_r3/r4-like"/>
</dbReference>
<comment type="caution">
    <text evidence="10">The sequence shown here is derived from an EMBL/GenBank/DDBJ whole genome shotgun (WGS) entry which is preliminary data.</text>
</comment>
<feature type="compositionally biased region" description="Polar residues" evidence="6">
    <location>
        <begin position="1"/>
        <end position="24"/>
    </location>
</feature>
<reference evidence="10 11" key="1">
    <citation type="submission" date="2018-04" db="EMBL/GenBank/DDBJ databases">
        <title>Novel actinobacteria from marine sediment.</title>
        <authorList>
            <person name="Ng Z.Y."/>
            <person name="Tan G.Y.A."/>
        </authorList>
    </citation>
    <scope>NUCLEOTIDE SEQUENCE [LARGE SCALE GENOMIC DNA]</scope>
    <source>
        <strain evidence="10 11">TPS81</strain>
    </source>
</reference>
<dbReference type="InterPro" id="IPR014284">
    <property type="entry name" value="RNA_pol_sigma-70_dom"/>
</dbReference>
<feature type="domain" description="SnoaL-like" evidence="9">
    <location>
        <begin position="270"/>
        <end position="366"/>
    </location>
</feature>
<dbReference type="GO" id="GO:0006352">
    <property type="term" value="P:DNA-templated transcription initiation"/>
    <property type="evidence" value="ECO:0007669"/>
    <property type="project" value="InterPro"/>
</dbReference>
<dbReference type="NCBIfam" id="TIGR02937">
    <property type="entry name" value="sigma70-ECF"/>
    <property type="match status" value="1"/>
</dbReference>
<evidence type="ECO:0000256" key="2">
    <source>
        <dbReference type="ARBA" id="ARBA00011344"/>
    </source>
</evidence>
<dbReference type="Proteomes" id="UP000253318">
    <property type="component" value="Unassembled WGS sequence"/>
</dbReference>
<dbReference type="SUPFAM" id="SSF88659">
    <property type="entry name" value="Sigma3 and sigma4 domains of RNA polymerase sigma factors"/>
    <property type="match status" value="1"/>
</dbReference>
<evidence type="ECO:0000313" key="11">
    <source>
        <dbReference type="Proteomes" id="UP000253318"/>
    </source>
</evidence>
<dbReference type="GO" id="GO:0003677">
    <property type="term" value="F:DNA binding"/>
    <property type="evidence" value="ECO:0007669"/>
    <property type="project" value="InterPro"/>
</dbReference>
<dbReference type="InterPro" id="IPR007627">
    <property type="entry name" value="RNA_pol_sigma70_r2"/>
</dbReference>
<organism evidence="10 11">
    <name type="scientific">Marinitenerispora sediminis</name>
    <dbReference type="NCBI Taxonomy" id="1931232"/>
    <lineage>
        <taxon>Bacteria</taxon>
        <taxon>Bacillati</taxon>
        <taxon>Actinomycetota</taxon>
        <taxon>Actinomycetes</taxon>
        <taxon>Streptosporangiales</taxon>
        <taxon>Nocardiopsidaceae</taxon>
        <taxon>Marinitenerispora</taxon>
    </lineage>
</organism>
<feature type="region of interest" description="Disordered" evidence="6">
    <location>
        <begin position="1"/>
        <end position="25"/>
    </location>
</feature>
<dbReference type="Pfam" id="PF08281">
    <property type="entry name" value="Sigma70_r4_2"/>
    <property type="match status" value="1"/>
</dbReference>
<dbReference type="NCBIfam" id="NF006089">
    <property type="entry name" value="PRK08241.1"/>
    <property type="match status" value="1"/>
</dbReference>
<keyword evidence="4" id="KW-0731">Sigma factor</keyword>
<evidence type="ECO:0000256" key="3">
    <source>
        <dbReference type="ARBA" id="ARBA00023015"/>
    </source>
</evidence>
<dbReference type="NCBIfam" id="TIGR02960">
    <property type="entry name" value="SigX5"/>
    <property type="match status" value="1"/>
</dbReference>
<dbReference type="AlphaFoldDB" id="A0A368T6H1"/>
<proteinExistence type="inferred from homology"/>